<keyword evidence="1" id="KW-0732">Signal</keyword>
<feature type="chain" id="PRO_5004374334" evidence="1">
    <location>
        <begin position="24"/>
        <end position="260"/>
    </location>
</feature>
<sequence length="260" mass="29934">MISHNVITVLIALLISISSAAQADDQLNQVDYPLISVPKGHYTLYIPDNNFFKLGYLEKKVSFDSIIHIGKFEVSNRLWNLCFKLNGCNRPVMMREGETLDSPVVRVNWHDAYGFSKWYSSYTNKSYRLPTEEEWVYAAYLGKDHRNIEIQYDYSDLNKIREISKKTMPLGSFKENALGFSDYQGNVWEWTLTCWYASEEKKLKEYSSAELNTPQACTTRIVQGENRSHIPDFIMDTYSGGCATLEPAANLGFRLVLEEN</sequence>
<dbReference type="InterPro" id="IPR005532">
    <property type="entry name" value="SUMF_dom"/>
</dbReference>
<dbReference type="STRING" id="698738.OLEAN_C07570"/>
<dbReference type="InterPro" id="IPR016187">
    <property type="entry name" value="CTDL_fold"/>
</dbReference>
<evidence type="ECO:0000259" key="2">
    <source>
        <dbReference type="Pfam" id="PF03781"/>
    </source>
</evidence>
<dbReference type="OrthoDB" id="9768004at2"/>
<dbReference type="HOGENOM" id="CLU_012431_3_0_6"/>
<proteinExistence type="predicted"/>
<dbReference type="KEGG" id="oai:OLEAN_C07570"/>
<protein>
    <submittedName>
        <fullName evidence="3">Probable nitrite reductase</fullName>
    </submittedName>
</protein>
<dbReference type="Proteomes" id="UP000032749">
    <property type="component" value="Chromosome"/>
</dbReference>
<feature type="signal peptide" evidence="1">
    <location>
        <begin position="1"/>
        <end position="23"/>
    </location>
</feature>
<dbReference type="PANTHER" id="PTHR23150">
    <property type="entry name" value="SULFATASE MODIFYING FACTOR 1, 2"/>
    <property type="match status" value="1"/>
</dbReference>
<dbReference type="Gene3D" id="3.90.1580.10">
    <property type="entry name" value="paralog of FGE (formylglycine-generating enzyme)"/>
    <property type="match status" value="1"/>
</dbReference>
<accession>R4YP34</accession>
<dbReference type="Pfam" id="PF03781">
    <property type="entry name" value="FGE-sulfatase"/>
    <property type="match status" value="1"/>
</dbReference>
<dbReference type="InterPro" id="IPR051043">
    <property type="entry name" value="Sulfatase_Mod_Factor_Kinase"/>
</dbReference>
<feature type="domain" description="Sulfatase-modifying factor enzyme-like" evidence="2">
    <location>
        <begin position="60"/>
        <end position="256"/>
    </location>
</feature>
<evidence type="ECO:0000313" key="4">
    <source>
        <dbReference type="Proteomes" id="UP000032749"/>
    </source>
</evidence>
<dbReference type="EMBL" id="FO203512">
    <property type="protein sequence ID" value="CCK74933.1"/>
    <property type="molecule type" value="Genomic_DNA"/>
</dbReference>
<dbReference type="PANTHER" id="PTHR23150:SF19">
    <property type="entry name" value="FORMYLGLYCINE-GENERATING ENZYME"/>
    <property type="match status" value="1"/>
</dbReference>
<evidence type="ECO:0000313" key="3">
    <source>
        <dbReference type="EMBL" id="CCK74933.1"/>
    </source>
</evidence>
<name>R4YP34_OLEAN</name>
<dbReference type="AlphaFoldDB" id="R4YP34"/>
<evidence type="ECO:0000256" key="1">
    <source>
        <dbReference type="SAM" id="SignalP"/>
    </source>
</evidence>
<reference evidence="3 4" key="1">
    <citation type="journal article" date="2013" name="Nat. Commun.">
        <title>Genome sequence and functional genomic analysis of the oil-degrading bacterium Oleispira antarctica.</title>
        <authorList>
            <person name="Kube M."/>
            <person name="Chernikova T.N."/>
            <person name="Al-Ramahi Y."/>
            <person name="Beloqui A."/>
            <person name="Lopez-Cortez N."/>
            <person name="Guazzaroni M.E."/>
            <person name="Heipieper H.J."/>
            <person name="Klages S."/>
            <person name="Kotsyurbenko O.R."/>
            <person name="Langer I."/>
            <person name="Nechitaylo T.Y."/>
            <person name="Lunsdorf H."/>
            <person name="Fernandez M."/>
            <person name="Juarez S."/>
            <person name="Ciordia S."/>
            <person name="Singer A."/>
            <person name="Kagan O."/>
            <person name="Egorova O."/>
            <person name="Petit P.A."/>
            <person name="Stogios P."/>
            <person name="Kim Y."/>
            <person name="Tchigvintsev A."/>
            <person name="Flick R."/>
            <person name="Denaro R."/>
            <person name="Genovese M."/>
            <person name="Albar J.P."/>
            <person name="Reva O.N."/>
            <person name="Martinez-Gomariz M."/>
            <person name="Tran H."/>
            <person name="Ferrer M."/>
            <person name="Savchenko A."/>
            <person name="Yakunin A.F."/>
            <person name="Yakimov M.M."/>
            <person name="Golyshina O.V."/>
            <person name="Reinhardt R."/>
            <person name="Golyshin P.N."/>
        </authorList>
    </citation>
    <scope>NUCLEOTIDE SEQUENCE [LARGE SCALE GENOMIC DNA]</scope>
</reference>
<gene>
    <name evidence="3" type="ORF">OLEAN_C07570</name>
</gene>
<organism evidence="3 4">
    <name type="scientific">Oleispira antarctica RB-8</name>
    <dbReference type="NCBI Taxonomy" id="698738"/>
    <lineage>
        <taxon>Bacteria</taxon>
        <taxon>Pseudomonadati</taxon>
        <taxon>Pseudomonadota</taxon>
        <taxon>Gammaproteobacteria</taxon>
        <taxon>Oceanospirillales</taxon>
        <taxon>Oceanospirillaceae</taxon>
        <taxon>Oleispira</taxon>
    </lineage>
</organism>
<keyword evidence="4" id="KW-1185">Reference proteome</keyword>
<dbReference type="SUPFAM" id="SSF56436">
    <property type="entry name" value="C-type lectin-like"/>
    <property type="match status" value="1"/>
</dbReference>
<dbReference type="GO" id="GO:0120147">
    <property type="term" value="F:formylglycine-generating oxidase activity"/>
    <property type="evidence" value="ECO:0007669"/>
    <property type="project" value="TreeGrafter"/>
</dbReference>
<dbReference type="InterPro" id="IPR042095">
    <property type="entry name" value="SUMF_sf"/>
</dbReference>